<proteinExistence type="predicted"/>
<reference evidence="1 2" key="1">
    <citation type="submission" date="2015-11" db="EMBL/GenBank/DDBJ databases">
        <title>Genomic analysis of 38 Legionella species identifies large and diverse effector repertoires.</title>
        <authorList>
            <person name="Burstein D."/>
            <person name="Amaro F."/>
            <person name="Zusman T."/>
            <person name="Lifshitz Z."/>
            <person name="Cohen O."/>
            <person name="Gilbert J.A."/>
            <person name="Pupko T."/>
            <person name="Shuman H.A."/>
            <person name="Segal G."/>
        </authorList>
    </citation>
    <scope>NUCLEOTIDE SEQUENCE [LARGE SCALE GENOMIC DNA]</scope>
    <source>
        <strain evidence="1 2">BL-540</strain>
    </source>
</reference>
<accession>A0A0W0VBU7</accession>
<dbReference type="RefSeq" id="WP_058471343.1">
    <property type="nucleotide sequence ID" value="NZ_CAXYJA010000012.1"/>
</dbReference>
<dbReference type="STRING" id="456.Ljor_1908"/>
<protein>
    <submittedName>
        <fullName evidence="1">Dot/Icm T4SS effector</fullName>
    </submittedName>
</protein>
<keyword evidence="2" id="KW-1185">Reference proteome</keyword>
<dbReference type="Proteomes" id="UP000055035">
    <property type="component" value="Unassembled WGS sequence"/>
</dbReference>
<sequence length="2855" mass="329204">MGKYFETEFLSDALNAQALFMQEKPGSPVLNPLINQLVDAHNFEKLTALLSLVGQGEWLPDKDILKAKILSHLLVDALNCANKEQIKTILQDLDHCLTNQPNQWQELISNLILWIEKHYPNEEIGFLLQHLPAAQRERLYSRLLETADGRPHWLEALITYVLHSRDVGTLIGKSEHLEKLAASLLLSPTCAYEHLNQLSLFVSTEKLVNIIFQLRALAATYAANNQERQHSRFAERRQIYLHKYDVLATALTVRATSSKVDYEHLISDNSELANILFSKRLKEQGNPIQQKELLAEFFEQNDKYDVTDPQLKTTLCFSLLAIAAYLPHSEFTIYFKNYVSIFCKKSSNEDIRFLDDLFDKHFDRTQVFSCLTAIDDEDRTKTINYITYSKSRDNLLTEECFKSLTVSQLINLFGHITALRLIFQQGFESLCDIYYTILCEKMVALSTPEKALSNLAQMIKVFPEEVTREAIQIIFNHFKSHSSLRQKWLMTLLAEQFPKHHLLPHCRELLKVLKLPEQLNVLKHFNSDEFLAFYLEMNRLHVAEAEFQPLVELLKTTDRQPLLLYLLLNTPQFNEAFLDKLMPFIDDKNLITLIEELLKKTQSDSNYSSTLNQLLNYFCQRLQTTMDEKAAIHQWTSCENPQQLISFLLENPSCFFNLCSRSSLMQDYTPSLLQGFVVLSPATDLKLRANRILNLAHCDENNAEAIALRLLGQFHTTPKKLQTLFINLETAQQSLTEQGKKNYLCLKQACWNLLSPKQPFDEKKAFQFLTTQLCSAHCFDPLLARLASDVGGEQDSNLCAQYLVQIDVEALEHMDPSSLARILARSLQENTKANWLKVAIYLQGKENEQTIKLIKHLLCEVRKASNNPGLLNKSLSFILGLANLDAVVPFLSNEELQWLFKECKSDELIKRLPSWLNQLSSVRKFEDVDYGALLSLLPQNPILLETIYQREDLQPHLATIFIIMATNANQMPHSLAIFQHLSKQSSAKKIEFVRLVQQNIQSNQLTITGLLVINLTLLSLSNWQISQSDNINLVLEHLRLIKNLGENHVQAEHLSRFPDELQQMALNLLSYLIAQDNRWAHAVLASPVFAQLALSWLKELRIKSMSRHPLTIILLEHGHINFHPELTNASEYQDFIKQILSSPPIDLNEDQFILFFNQLTEENKKKLAQELLQRPTLGDVQWSSLLTLAQVLPVEDLYEIYSKSKTRFVFVDLLARHPRGLNSLSSTQLNILFTDMTSGKQVLRILDSYSPPIRKKEFIKAIFEYLEKKNISLAHWFDIMNIDAQTLAAFSNYTVEQKHCKQLMQVIDESHYLKQGVIDYLQNPSLDMQVDPEGLLFRLLQQTALHPWRGTPGKPQLIKHLEPSLIRKIVGAQFELWNTVNLLQQFYEPFMSCHEVAPQMLCAARWLQRIPILTEALFEIIREYLRADVAVRETIEGSPLYQQVIKPLFCASNLDSFYDLQFNDMQTMLEDYCRRVESLNSPHQQIIRGYLESYQKQIATIEFFSEPKLIQFFRANSYLARIKNGVIHQLQSQDIDSLANSLQTHNSWLERKGINPSVQFENLLKTVVPQKKIFTHDGFREWFLQVCLFSPLTQSMKSELLQSILAQYPNEELFKQIEQLHRRQKQQQAVYKTLKEYEKISSLSILIKELSSQSFEELKLQLSILSPDQQPYLYHILMMVLKAKSIQLAEVKLQQFLLPPSLGNNFEMDWLRLELIKLADQGRVYRHKLNEITKLAMSFNDDAQDETRIKQLAYCHLKTENTDELASILNSYLPLFSRQKTLLCHEFLMQLQKFYFESEKTQTLIAKLSPTLVKQMMSFAVQDSQANEKLIEDTIRSGFAQDCETIIQQQLHVVLGLKARDDIDKPLLAQLSLEEFAKLSEMECKQILALQRLSFLIKPLPELAAEAYKNKQEFQLFSAEASLYNILLNQRSQMMKRARSDSVVEQAQKNFDVCLKVLFQNNRGFYYYPFMEKLQQDTNIQAPGLYFHWLCLTSFLTEDKEKLIADFINWLQQISEKELSNQIFLERLLTYIVEENLLQKLCQGLALSKGISETKSTWLFNCILQIKTADQALLKNIVLGFSWSWIQAQVKESPENRTLFLQLALQQENHLKAIRENASGKQALFNLLRECQIPINELIKLQKAASDELVRSIIATHLATRKDYIDNFSGEEFFKQISKSETIQSSRLQGIIDQLQIAALEPEFIKGLQAEAAASLLCSVKHFHQLSTHTVNLLLQQVHEQIPGLIKYWLNLASRMPNRELPLLAFIQLHPNLVLAEVAQMPEAKKNQIILSLLQNLDQLPSSTLKMLLALCDEEHLNQICHLYFYGRQASDNAIQFIRNLTNKILENKKPLKSQTIQLLMRMGERDNFLPLQEQIGQATSNYLRSSALFADCSIFYDDGQLNIKRLQKPIHLRTAPTEKPQSYVQIFSRFAKKLFLAADETPEPITDIHVNPLIKILSEELDQITSIDYFLVHYHGKKEPLQLCLSDYFDLIETTGDHKKLQTTAWLLTRAEIAPNTRQILFDELLKRPGLFNESICGSLLEFAPEQAIQQFTLKKDYHGLIQLCTLGLRKLDADSESATIAKRALSEAEFEFSIANISGFLANFRIWLKRSLFYGWQSWFEPREPKYVQPFNAENQQFYQAQIPTETHAPLITSTVKSEQVKKLPGRENLGRILHEVNAESDLISLKILTDALAIYDWQMPNSNELNIRKTVDELFEGLLHRSKSDRAIDNWLPQQLEVFINNRNKLIGLYIKHQEQESLRALLSRAIKGPGNFYHVASLLSESKEPETIEVKACPTPTEPLPSAQASLITRVSGTIYSWSSSFWSLGRLNQNTGPQVSPDPSRRGWFQGILY</sequence>
<gene>
    <name evidence="1" type="ORF">Ljor_1908</name>
</gene>
<dbReference type="EMBL" id="LNYJ01000011">
    <property type="protein sequence ID" value="KTD17602.1"/>
    <property type="molecule type" value="Genomic_DNA"/>
</dbReference>
<evidence type="ECO:0000313" key="2">
    <source>
        <dbReference type="Proteomes" id="UP000055035"/>
    </source>
</evidence>
<evidence type="ECO:0000313" key="1">
    <source>
        <dbReference type="EMBL" id="KTD17602.1"/>
    </source>
</evidence>
<dbReference type="PATRIC" id="fig|456.5.peg.2034"/>
<name>A0A0W0VBU7_9GAMM</name>
<dbReference type="OrthoDB" id="5648933at2"/>
<organism evidence="1 2">
    <name type="scientific">Legionella jordanis</name>
    <dbReference type="NCBI Taxonomy" id="456"/>
    <lineage>
        <taxon>Bacteria</taxon>
        <taxon>Pseudomonadati</taxon>
        <taxon>Pseudomonadota</taxon>
        <taxon>Gammaproteobacteria</taxon>
        <taxon>Legionellales</taxon>
        <taxon>Legionellaceae</taxon>
        <taxon>Legionella</taxon>
    </lineage>
</organism>
<comment type="caution">
    <text evidence="1">The sequence shown here is derived from an EMBL/GenBank/DDBJ whole genome shotgun (WGS) entry which is preliminary data.</text>
</comment>